<protein>
    <submittedName>
        <fullName evidence="2">Glutamine amidotransferase type-1 domain-containing protein</fullName>
    </submittedName>
</protein>
<dbReference type="CDD" id="cd01741">
    <property type="entry name" value="GATase1_1"/>
    <property type="match status" value="1"/>
</dbReference>
<dbReference type="Proteomes" id="UP000636479">
    <property type="component" value="Unassembled WGS sequence"/>
</dbReference>
<keyword evidence="2" id="KW-0315">Glutamine amidotransferase</keyword>
<dbReference type="GO" id="GO:0016740">
    <property type="term" value="F:transferase activity"/>
    <property type="evidence" value="ECO:0007669"/>
    <property type="project" value="UniProtKB-KW"/>
</dbReference>
<evidence type="ECO:0000259" key="1">
    <source>
        <dbReference type="Pfam" id="PF00117"/>
    </source>
</evidence>
<proteinExistence type="predicted"/>
<dbReference type="InterPro" id="IPR017926">
    <property type="entry name" value="GATASE"/>
</dbReference>
<dbReference type="SUPFAM" id="SSF52317">
    <property type="entry name" value="Class I glutamine amidotransferase-like"/>
    <property type="match status" value="1"/>
</dbReference>
<dbReference type="GO" id="GO:0005829">
    <property type="term" value="C:cytosol"/>
    <property type="evidence" value="ECO:0007669"/>
    <property type="project" value="TreeGrafter"/>
</dbReference>
<dbReference type="InterPro" id="IPR029062">
    <property type="entry name" value="Class_I_gatase-like"/>
</dbReference>
<evidence type="ECO:0000313" key="3">
    <source>
        <dbReference type="Proteomes" id="UP000636479"/>
    </source>
</evidence>
<sequence length="265" mass="28538">MSPSKPVLLLICDTLPADIVAEYGDYHSIFTTLLHSSGVELSIPPSSITLKPYDAVSGSYPTENAVDESQGILITGSKASAYEDIEWINKLVEFVRRVATDKPSVKIVGICFGHQIIGRALGGRVVKNNGKWEVGPTPIELTTLGKEVFGSDSLYIQEMHQDVVSEMPPQFHLLGSTSVALNQGMVRLIDGASPSTTSGLSNIHIFTVQGHPEFTQGLVNMLLEPRLKSGILSAEVVEDARRRAGWRNDGVTVIGKAILGVLGFV</sequence>
<dbReference type="Pfam" id="PF00117">
    <property type="entry name" value="GATase"/>
    <property type="match status" value="1"/>
</dbReference>
<dbReference type="GO" id="GO:0005634">
    <property type="term" value="C:nucleus"/>
    <property type="evidence" value="ECO:0007669"/>
    <property type="project" value="TreeGrafter"/>
</dbReference>
<reference evidence="2" key="1">
    <citation type="submission" date="2020-05" db="EMBL/GenBank/DDBJ databases">
        <title>Mycena genomes resolve the evolution of fungal bioluminescence.</title>
        <authorList>
            <person name="Tsai I.J."/>
        </authorList>
    </citation>
    <scope>NUCLEOTIDE SEQUENCE</scope>
    <source>
        <strain evidence="2">171206Taipei</strain>
    </source>
</reference>
<comment type="caution">
    <text evidence="2">The sequence shown here is derived from an EMBL/GenBank/DDBJ whole genome shotgun (WGS) entry which is preliminary data.</text>
</comment>
<dbReference type="PROSITE" id="PS51273">
    <property type="entry name" value="GATASE_TYPE_1"/>
    <property type="match status" value="1"/>
</dbReference>
<dbReference type="Gene3D" id="3.40.50.880">
    <property type="match status" value="1"/>
</dbReference>
<dbReference type="RefSeq" id="XP_037220735.1">
    <property type="nucleotide sequence ID" value="XM_037362814.1"/>
</dbReference>
<name>A0A8H6SQ44_9AGAR</name>
<feature type="domain" description="Glutamine amidotransferase" evidence="1">
    <location>
        <begin position="25"/>
        <end position="217"/>
    </location>
</feature>
<accession>A0A8H6SQ44</accession>
<keyword evidence="3" id="KW-1185">Reference proteome</keyword>
<gene>
    <name evidence="2" type="ORF">MIND_00605900</name>
</gene>
<dbReference type="InterPro" id="IPR044992">
    <property type="entry name" value="ChyE-like"/>
</dbReference>
<dbReference type="PANTHER" id="PTHR42695:SF5">
    <property type="entry name" value="GLUTAMINE AMIDOTRANSFERASE YLR126C-RELATED"/>
    <property type="match status" value="1"/>
</dbReference>
<dbReference type="AlphaFoldDB" id="A0A8H6SQ44"/>
<dbReference type="GeneID" id="59345330"/>
<evidence type="ECO:0000313" key="2">
    <source>
        <dbReference type="EMBL" id="KAF7303763.1"/>
    </source>
</evidence>
<dbReference type="PANTHER" id="PTHR42695">
    <property type="entry name" value="GLUTAMINE AMIDOTRANSFERASE YLR126C-RELATED"/>
    <property type="match status" value="1"/>
</dbReference>
<dbReference type="OrthoDB" id="92161at2759"/>
<dbReference type="EMBL" id="JACAZF010000005">
    <property type="protein sequence ID" value="KAF7303763.1"/>
    <property type="molecule type" value="Genomic_DNA"/>
</dbReference>
<keyword evidence="2" id="KW-0808">Transferase</keyword>
<organism evidence="2 3">
    <name type="scientific">Mycena indigotica</name>
    <dbReference type="NCBI Taxonomy" id="2126181"/>
    <lineage>
        <taxon>Eukaryota</taxon>
        <taxon>Fungi</taxon>
        <taxon>Dikarya</taxon>
        <taxon>Basidiomycota</taxon>
        <taxon>Agaricomycotina</taxon>
        <taxon>Agaricomycetes</taxon>
        <taxon>Agaricomycetidae</taxon>
        <taxon>Agaricales</taxon>
        <taxon>Marasmiineae</taxon>
        <taxon>Mycenaceae</taxon>
        <taxon>Mycena</taxon>
    </lineage>
</organism>